<name>A0A0F0LLX8_9MICO</name>
<sequence length="200" mass="20805">MAVSTPTPSSRERILDAALRVMRERGLANTTTKLIAAQAGLSEAMLYKHFADKQQLFLSVLRERTPRARFEADAGGESLAAGLAALVADLMTFFTRTFPIAASIFGSPALLAEHREGVASHGGGPATVIDGVRARLVAEQDAGRIRADADTASAARALVGAAFHQGFLAAFEGLDAVPDADRIAAGIVNAVLPGLVPADD</sequence>
<keyword evidence="3" id="KW-0804">Transcription</keyword>
<accession>A0A0F0LLX8</accession>
<dbReference type="PANTHER" id="PTHR30055">
    <property type="entry name" value="HTH-TYPE TRANSCRIPTIONAL REGULATOR RUTR"/>
    <property type="match status" value="1"/>
</dbReference>
<dbReference type="InterPro" id="IPR023772">
    <property type="entry name" value="DNA-bd_HTH_TetR-type_CS"/>
</dbReference>
<protein>
    <submittedName>
        <fullName evidence="6">HTH-type transcriptional regulator BetI</fullName>
    </submittedName>
</protein>
<evidence type="ECO:0000256" key="2">
    <source>
        <dbReference type="ARBA" id="ARBA00023125"/>
    </source>
</evidence>
<dbReference type="Proteomes" id="UP000033740">
    <property type="component" value="Unassembled WGS sequence"/>
</dbReference>
<dbReference type="Gene3D" id="1.10.357.10">
    <property type="entry name" value="Tetracycline Repressor, domain 2"/>
    <property type="match status" value="1"/>
</dbReference>
<evidence type="ECO:0000313" key="6">
    <source>
        <dbReference type="EMBL" id="KJL33265.1"/>
    </source>
</evidence>
<reference evidence="6 7" key="1">
    <citation type="submission" date="2015-02" db="EMBL/GenBank/DDBJ databases">
        <title>Draft genome sequences of ten Microbacterium spp. with emphasis on heavy metal contaminated environments.</title>
        <authorList>
            <person name="Corretto E."/>
        </authorList>
    </citation>
    <scope>NUCLEOTIDE SEQUENCE [LARGE SCALE GENOMIC DNA]</scope>
    <source>
        <strain evidence="6 7">ARN176</strain>
    </source>
</reference>
<dbReference type="InterPro" id="IPR009057">
    <property type="entry name" value="Homeodomain-like_sf"/>
</dbReference>
<keyword evidence="1" id="KW-0805">Transcription regulation</keyword>
<proteinExistence type="predicted"/>
<dbReference type="EMBL" id="JYIX01000034">
    <property type="protein sequence ID" value="KJL33265.1"/>
    <property type="molecule type" value="Genomic_DNA"/>
</dbReference>
<dbReference type="GO" id="GO:0003700">
    <property type="term" value="F:DNA-binding transcription factor activity"/>
    <property type="evidence" value="ECO:0007669"/>
    <property type="project" value="TreeGrafter"/>
</dbReference>
<evidence type="ECO:0000313" key="7">
    <source>
        <dbReference type="Proteomes" id="UP000033740"/>
    </source>
</evidence>
<evidence type="ECO:0000259" key="5">
    <source>
        <dbReference type="PROSITE" id="PS50977"/>
    </source>
</evidence>
<keyword evidence="7" id="KW-1185">Reference proteome</keyword>
<dbReference type="STRING" id="582680.RS86_01925"/>
<keyword evidence="2 4" id="KW-0238">DNA-binding</keyword>
<dbReference type="RefSeq" id="WP_045272009.1">
    <property type="nucleotide sequence ID" value="NZ_JYIX01000034.1"/>
</dbReference>
<dbReference type="PROSITE" id="PS01081">
    <property type="entry name" value="HTH_TETR_1"/>
    <property type="match status" value="1"/>
</dbReference>
<feature type="domain" description="HTH tetR-type" evidence="5">
    <location>
        <begin position="8"/>
        <end position="68"/>
    </location>
</feature>
<dbReference type="InterPro" id="IPR050109">
    <property type="entry name" value="HTH-type_TetR-like_transc_reg"/>
</dbReference>
<feature type="DNA-binding region" description="H-T-H motif" evidence="4">
    <location>
        <begin position="31"/>
        <end position="50"/>
    </location>
</feature>
<dbReference type="PROSITE" id="PS50977">
    <property type="entry name" value="HTH_TETR_2"/>
    <property type="match status" value="1"/>
</dbReference>
<gene>
    <name evidence="6" type="primary">betI_6</name>
    <name evidence="6" type="ORF">RS86_01925</name>
</gene>
<dbReference type="PRINTS" id="PR00455">
    <property type="entry name" value="HTHTETR"/>
</dbReference>
<dbReference type="InterPro" id="IPR001647">
    <property type="entry name" value="HTH_TetR"/>
</dbReference>
<dbReference type="SUPFAM" id="SSF46689">
    <property type="entry name" value="Homeodomain-like"/>
    <property type="match status" value="1"/>
</dbReference>
<dbReference type="AlphaFoldDB" id="A0A0F0LLX8"/>
<evidence type="ECO:0000256" key="3">
    <source>
        <dbReference type="ARBA" id="ARBA00023163"/>
    </source>
</evidence>
<dbReference type="PATRIC" id="fig|582680.6.peg.1992"/>
<organism evidence="6 7">
    <name type="scientific">Microbacterium azadirachtae</name>
    <dbReference type="NCBI Taxonomy" id="582680"/>
    <lineage>
        <taxon>Bacteria</taxon>
        <taxon>Bacillati</taxon>
        <taxon>Actinomycetota</taxon>
        <taxon>Actinomycetes</taxon>
        <taxon>Micrococcales</taxon>
        <taxon>Microbacteriaceae</taxon>
        <taxon>Microbacterium</taxon>
    </lineage>
</organism>
<dbReference type="PANTHER" id="PTHR30055:SF234">
    <property type="entry name" value="HTH-TYPE TRANSCRIPTIONAL REGULATOR BETI"/>
    <property type="match status" value="1"/>
</dbReference>
<evidence type="ECO:0000256" key="1">
    <source>
        <dbReference type="ARBA" id="ARBA00023015"/>
    </source>
</evidence>
<dbReference type="GO" id="GO:0000976">
    <property type="term" value="F:transcription cis-regulatory region binding"/>
    <property type="evidence" value="ECO:0007669"/>
    <property type="project" value="TreeGrafter"/>
</dbReference>
<evidence type="ECO:0000256" key="4">
    <source>
        <dbReference type="PROSITE-ProRule" id="PRU00335"/>
    </source>
</evidence>
<comment type="caution">
    <text evidence="6">The sequence shown here is derived from an EMBL/GenBank/DDBJ whole genome shotgun (WGS) entry which is preliminary data.</text>
</comment>
<dbReference type="Pfam" id="PF00440">
    <property type="entry name" value="TetR_N"/>
    <property type="match status" value="1"/>
</dbReference>